<dbReference type="InterPro" id="IPR036443">
    <property type="entry name" value="Znf_RanBP2_sf"/>
</dbReference>
<dbReference type="PROSITE" id="PS01358">
    <property type="entry name" value="ZF_RANBP2_1"/>
    <property type="match status" value="1"/>
</dbReference>
<feature type="region of interest" description="Disordered" evidence="5">
    <location>
        <begin position="270"/>
        <end position="319"/>
    </location>
</feature>
<keyword evidence="2 4" id="KW-0863">Zinc-finger</keyword>
<evidence type="ECO:0000256" key="1">
    <source>
        <dbReference type="ARBA" id="ARBA00022723"/>
    </source>
</evidence>
<keyword evidence="3" id="KW-0862">Zinc</keyword>
<organism evidence="7 8">
    <name type="scientific">Trypanosoma conorhini</name>
    <dbReference type="NCBI Taxonomy" id="83891"/>
    <lineage>
        <taxon>Eukaryota</taxon>
        <taxon>Discoba</taxon>
        <taxon>Euglenozoa</taxon>
        <taxon>Kinetoplastea</taxon>
        <taxon>Metakinetoplastina</taxon>
        <taxon>Trypanosomatida</taxon>
        <taxon>Trypanosomatidae</taxon>
        <taxon>Trypanosoma</taxon>
    </lineage>
</organism>
<evidence type="ECO:0000259" key="6">
    <source>
        <dbReference type="PROSITE" id="PS50199"/>
    </source>
</evidence>
<protein>
    <recommendedName>
        <fullName evidence="6">RanBP2-type domain-containing protein</fullName>
    </recommendedName>
</protein>
<dbReference type="EMBL" id="MKKU01000054">
    <property type="protein sequence ID" value="RNF26165.1"/>
    <property type="molecule type" value="Genomic_DNA"/>
</dbReference>
<dbReference type="AlphaFoldDB" id="A0A422Q858"/>
<dbReference type="RefSeq" id="XP_029231371.1">
    <property type="nucleotide sequence ID" value="XM_029368503.1"/>
</dbReference>
<feature type="compositionally biased region" description="Basic and acidic residues" evidence="5">
    <location>
        <begin position="298"/>
        <end position="308"/>
    </location>
</feature>
<dbReference type="GO" id="GO:0008270">
    <property type="term" value="F:zinc ion binding"/>
    <property type="evidence" value="ECO:0007669"/>
    <property type="project" value="UniProtKB-KW"/>
</dbReference>
<reference evidence="7 8" key="1">
    <citation type="journal article" date="2018" name="BMC Genomics">
        <title>Genomic comparison of Trypanosoma conorhini and Trypanosoma rangeli to Trypanosoma cruzi strains of high and low virulence.</title>
        <authorList>
            <person name="Bradwell K.R."/>
            <person name="Koparde V.N."/>
            <person name="Matveyev A.V."/>
            <person name="Serrano M.G."/>
            <person name="Alves J.M."/>
            <person name="Parikh H."/>
            <person name="Huang B."/>
            <person name="Lee V."/>
            <person name="Espinosa-Alvarez O."/>
            <person name="Ortiz P.A."/>
            <person name="Costa-Martins A.G."/>
            <person name="Teixeira M.M."/>
            <person name="Buck G.A."/>
        </authorList>
    </citation>
    <scope>NUCLEOTIDE SEQUENCE [LARGE SCALE GENOMIC DNA]</scope>
    <source>
        <strain evidence="7 8">025E</strain>
    </source>
</reference>
<accession>A0A422Q858</accession>
<dbReference type="InterPro" id="IPR001876">
    <property type="entry name" value="Znf_RanBP2"/>
</dbReference>
<evidence type="ECO:0000256" key="2">
    <source>
        <dbReference type="ARBA" id="ARBA00022771"/>
    </source>
</evidence>
<dbReference type="Pfam" id="PF00641">
    <property type="entry name" value="Zn_ribbon_RanBP"/>
    <property type="match status" value="1"/>
</dbReference>
<dbReference type="SMART" id="SM00547">
    <property type="entry name" value="ZnF_RBZ"/>
    <property type="match status" value="1"/>
</dbReference>
<sequence length="319" mass="34171">MGLGGGSEVACRVPAAVVGLAPPRKMDFLRRAFAETRLRYHVSKVIFAESASTGKLSRECLSLVEEHPLVVLSVLREHLHTGSPHAYAYLHLLEKIVDACSFSFHAAMSADHALHEKLVKLAVARAEGGERRKVRRLARLTLLEYSRMFVDVPELQSLAKLAGLVEKVTGKSLMRALAVESKKVAFVDPRPEDIILISPVEVPVKAVPSPQRTSTAWSCHICTYVNRPQATTCVVCRTPKTTRAASPPVHKSKAGNSVSAAEILSGTVCHEKSSAGATTPRAPTGEGARVPSPIRSGKGNEAKGETLAKRGAPAAENQA</sequence>
<evidence type="ECO:0000256" key="3">
    <source>
        <dbReference type="ARBA" id="ARBA00022833"/>
    </source>
</evidence>
<comment type="caution">
    <text evidence="7">The sequence shown here is derived from an EMBL/GenBank/DDBJ whole genome shotgun (WGS) entry which is preliminary data.</text>
</comment>
<proteinExistence type="predicted"/>
<name>A0A422Q858_9TRYP</name>
<dbReference type="PROSITE" id="PS50199">
    <property type="entry name" value="ZF_RANBP2_2"/>
    <property type="match status" value="1"/>
</dbReference>
<evidence type="ECO:0000256" key="4">
    <source>
        <dbReference type="PROSITE-ProRule" id="PRU00322"/>
    </source>
</evidence>
<evidence type="ECO:0000313" key="7">
    <source>
        <dbReference type="EMBL" id="RNF26165.1"/>
    </source>
</evidence>
<dbReference type="OrthoDB" id="262731at2759"/>
<dbReference type="GeneID" id="40315176"/>
<dbReference type="Proteomes" id="UP000284403">
    <property type="component" value="Unassembled WGS sequence"/>
</dbReference>
<evidence type="ECO:0000256" key="5">
    <source>
        <dbReference type="SAM" id="MobiDB-lite"/>
    </source>
</evidence>
<gene>
    <name evidence="7" type="ORF">Tco025E_01565</name>
</gene>
<feature type="domain" description="RanBP2-type" evidence="6">
    <location>
        <begin position="212"/>
        <end position="242"/>
    </location>
</feature>
<keyword evidence="1" id="KW-0479">Metal-binding</keyword>
<dbReference type="SUPFAM" id="SSF90209">
    <property type="entry name" value="Ran binding protein zinc finger-like"/>
    <property type="match status" value="1"/>
</dbReference>
<dbReference type="Gene3D" id="2.30.30.380">
    <property type="entry name" value="Zn-finger domain of Sec23/24"/>
    <property type="match status" value="1"/>
</dbReference>
<keyword evidence="8" id="KW-1185">Reference proteome</keyword>
<evidence type="ECO:0000313" key="8">
    <source>
        <dbReference type="Proteomes" id="UP000284403"/>
    </source>
</evidence>